<evidence type="ECO:0000256" key="1">
    <source>
        <dbReference type="SAM" id="MobiDB-lite"/>
    </source>
</evidence>
<feature type="compositionally biased region" description="Basic and acidic residues" evidence="1">
    <location>
        <begin position="176"/>
        <end position="185"/>
    </location>
</feature>
<comment type="caution">
    <text evidence="2">The sequence shown here is derived from an EMBL/GenBank/DDBJ whole genome shotgun (WGS) entry which is preliminary data.</text>
</comment>
<proteinExistence type="predicted"/>
<sequence length="259" mass="27073">MGRPGRITLGREADLPADRSAAALRERAHQLLDAACAQGVRHVGAARSHGRAEEFPADWLRARPDARDVVVGSKWGYTYTAGRRTEAEAHDAGLTVVVEEGVANGRLTGTHAPDRLRAVAEGTGADPDTVALAFVLRRPWAGVVLSGAATTGQPASHLRAAAVGLGADGAERLARLADDPRTYRERRGRLPWRSGSGAAGCPGAEDGAGRRSGPGAPRGARAAPFAGARPAAHRPAERPLTRPSPSWRTCRRTPGPRGA</sequence>
<feature type="region of interest" description="Disordered" evidence="1">
    <location>
        <begin position="176"/>
        <end position="259"/>
    </location>
</feature>
<dbReference type="EMBL" id="BMVU01000029">
    <property type="protein sequence ID" value="GGX91332.1"/>
    <property type="molecule type" value="Genomic_DNA"/>
</dbReference>
<dbReference type="Gene3D" id="3.20.20.100">
    <property type="entry name" value="NADP-dependent oxidoreductase domain"/>
    <property type="match status" value="2"/>
</dbReference>
<gene>
    <name evidence="2" type="ORF">GCM10010358_51530</name>
</gene>
<accession>A0A918U4P7</accession>
<keyword evidence="3" id="KW-1185">Reference proteome</keyword>
<reference evidence="2" key="1">
    <citation type="journal article" date="2014" name="Int. J. Syst. Evol. Microbiol.">
        <title>Complete genome sequence of Corynebacterium casei LMG S-19264T (=DSM 44701T), isolated from a smear-ripened cheese.</title>
        <authorList>
            <consortium name="US DOE Joint Genome Institute (JGI-PGF)"/>
            <person name="Walter F."/>
            <person name="Albersmeier A."/>
            <person name="Kalinowski J."/>
            <person name="Ruckert C."/>
        </authorList>
    </citation>
    <scope>NUCLEOTIDE SEQUENCE</scope>
    <source>
        <strain evidence="2">JCM 4790</strain>
    </source>
</reference>
<evidence type="ECO:0000313" key="3">
    <source>
        <dbReference type="Proteomes" id="UP000619244"/>
    </source>
</evidence>
<dbReference type="PANTHER" id="PTHR43312:SF1">
    <property type="entry name" value="NADP-DEPENDENT OXIDOREDUCTASE DOMAIN-CONTAINING PROTEIN"/>
    <property type="match status" value="1"/>
</dbReference>
<evidence type="ECO:0008006" key="4">
    <source>
        <dbReference type="Google" id="ProtNLM"/>
    </source>
</evidence>
<feature type="compositionally biased region" description="Low complexity" evidence="1">
    <location>
        <begin position="211"/>
        <end position="230"/>
    </location>
</feature>
<dbReference type="Proteomes" id="UP000619244">
    <property type="component" value="Unassembled WGS sequence"/>
</dbReference>
<dbReference type="SUPFAM" id="SSF51430">
    <property type="entry name" value="NAD(P)-linked oxidoreductase"/>
    <property type="match status" value="1"/>
</dbReference>
<dbReference type="AlphaFoldDB" id="A0A918U4P7"/>
<evidence type="ECO:0000313" key="2">
    <source>
        <dbReference type="EMBL" id="GGX91332.1"/>
    </source>
</evidence>
<reference evidence="2" key="2">
    <citation type="submission" date="2020-09" db="EMBL/GenBank/DDBJ databases">
        <authorList>
            <person name="Sun Q."/>
            <person name="Ohkuma M."/>
        </authorList>
    </citation>
    <scope>NUCLEOTIDE SEQUENCE</scope>
    <source>
        <strain evidence="2">JCM 4790</strain>
    </source>
</reference>
<dbReference type="InterPro" id="IPR053135">
    <property type="entry name" value="AKR2_Oxidoreductase"/>
</dbReference>
<dbReference type="InterPro" id="IPR036812">
    <property type="entry name" value="NAD(P)_OxRdtase_dom_sf"/>
</dbReference>
<dbReference type="PANTHER" id="PTHR43312">
    <property type="entry name" value="D-THREO-ALDOSE 1-DEHYDROGENASE"/>
    <property type="match status" value="1"/>
</dbReference>
<organism evidence="2 3">
    <name type="scientific">Streptomyces minutiscleroticus</name>
    <dbReference type="NCBI Taxonomy" id="68238"/>
    <lineage>
        <taxon>Bacteria</taxon>
        <taxon>Bacillati</taxon>
        <taxon>Actinomycetota</taxon>
        <taxon>Actinomycetes</taxon>
        <taxon>Kitasatosporales</taxon>
        <taxon>Streptomycetaceae</taxon>
        <taxon>Streptomyces</taxon>
    </lineage>
</organism>
<protein>
    <recommendedName>
        <fullName evidence="4">Oxidoreductase</fullName>
    </recommendedName>
</protein>
<name>A0A918U4P7_9ACTN</name>